<name>A0A5B0Q1M8_PUCGR</name>
<evidence type="ECO:0000313" key="1">
    <source>
        <dbReference type="EMBL" id="KAA1107037.1"/>
    </source>
</evidence>
<comment type="caution">
    <text evidence="1">The sequence shown here is derived from an EMBL/GenBank/DDBJ whole genome shotgun (WGS) entry which is preliminary data.</text>
</comment>
<dbReference type="EMBL" id="VDEP01000308">
    <property type="protein sequence ID" value="KAA1107037.1"/>
    <property type="molecule type" value="Genomic_DNA"/>
</dbReference>
<organism evidence="1 2">
    <name type="scientific">Puccinia graminis f. sp. tritici</name>
    <dbReference type="NCBI Taxonomy" id="56615"/>
    <lineage>
        <taxon>Eukaryota</taxon>
        <taxon>Fungi</taxon>
        <taxon>Dikarya</taxon>
        <taxon>Basidiomycota</taxon>
        <taxon>Pucciniomycotina</taxon>
        <taxon>Pucciniomycetes</taxon>
        <taxon>Pucciniales</taxon>
        <taxon>Pucciniaceae</taxon>
        <taxon>Puccinia</taxon>
    </lineage>
</organism>
<proteinExistence type="predicted"/>
<reference evidence="1 2" key="1">
    <citation type="submission" date="2019-05" db="EMBL/GenBank/DDBJ databases">
        <title>Emergence of the Ug99 lineage of the wheat stem rust pathogen through somatic hybridization.</title>
        <authorList>
            <person name="Li F."/>
            <person name="Upadhyaya N.M."/>
            <person name="Sperschneider J."/>
            <person name="Matny O."/>
            <person name="Nguyen-Phuc H."/>
            <person name="Mago R."/>
            <person name="Raley C."/>
            <person name="Miller M.E."/>
            <person name="Silverstein K.A.T."/>
            <person name="Henningsen E."/>
            <person name="Hirsch C.D."/>
            <person name="Visser B."/>
            <person name="Pretorius Z.A."/>
            <person name="Steffenson B.J."/>
            <person name="Schwessinger B."/>
            <person name="Dodds P.N."/>
            <person name="Figueroa M."/>
        </authorList>
    </citation>
    <scope>NUCLEOTIDE SEQUENCE [LARGE SCALE GENOMIC DNA]</scope>
    <source>
        <strain evidence="1 2">Ug99</strain>
    </source>
</reference>
<dbReference type="Proteomes" id="UP000325313">
    <property type="component" value="Unassembled WGS sequence"/>
</dbReference>
<evidence type="ECO:0000313" key="2">
    <source>
        <dbReference type="Proteomes" id="UP000325313"/>
    </source>
</evidence>
<dbReference type="AlphaFoldDB" id="A0A5B0Q1M8"/>
<accession>A0A5B0Q1M8</accession>
<protein>
    <submittedName>
        <fullName evidence="1">Uncharacterized protein</fullName>
    </submittedName>
</protein>
<sequence>MRMDVVFVQAFTLLIYPYPCPSSTAKYEGQAGRKRLIRLYSSLNLGLGRSDSPTSAITYAIFRSDQFAPLKKRIIRCTGYYRHKTMEG</sequence>
<gene>
    <name evidence="1" type="ORF">PGTUg99_026329</name>
</gene>